<evidence type="ECO:0000313" key="2">
    <source>
        <dbReference type="Proteomes" id="UP001298681"/>
    </source>
</evidence>
<reference evidence="1 2" key="1">
    <citation type="submission" date="2022-01" db="EMBL/GenBank/DDBJ databases">
        <title>Collection of gut derived symbiotic bacterial strains cultured from healthy donors.</title>
        <authorList>
            <person name="Lin H."/>
            <person name="Kohout C."/>
            <person name="Waligurski E."/>
            <person name="Pamer E.G."/>
        </authorList>
    </citation>
    <scope>NUCLEOTIDE SEQUENCE [LARGE SCALE GENOMIC DNA]</scope>
    <source>
        <strain evidence="1 2">DFI.7.58</strain>
    </source>
</reference>
<keyword evidence="2" id="KW-1185">Reference proteome</keyword>
<gene>
    <name evidence="1" type="ORF">L0P57_03615</name>
</gene>
<evidence type="ECO:0008006" key="3">
    <source>
        <dbReference type="Google" id="ProtNLM"/>
    </source>
</evidence>
<dbReference type="GeneID" id="97380507"/>
<dbReference type="EMBL" id="JAKNHQ010000003">
    <property type="protein sequence ID" value="MCG4610026.1"/>
    <property type="molecule type" value="Genomic_DNA"/>
</dbReference>
<dbReference type="Proteomes" id="UP001298681">
    <property type="component" value="Unassembled WGS sequence"/>
</dbReference>
<accession>A0ABS9MHI3</accession>
<proteinExistence type="predicted"/>
<organism evidence="1 2">
    <name type="scientific">Anaeromassilibacillus senegalensis</name>
    <dbReference type="NCBI Taxonomy" id="1673717"/>
    <lineage>
        <taxon>Bacteria</taxon>
        <taxon>Bacillati</taxon>
        <taxon>Bacillota</taxon>
        <taxon>Clostridia</taxon>
        <taxon>Eubacteriales</taxon>
        <taxon>Acutalibacteraceae</taxon>
        <taxon>Anaeromassilibacillus</taxon>
    </lineage>
</organism>
<dbReference type="RefSeq" id="WP_071430715.1">
    <property type="nucleotide sequence ID" value="NZ_JAKNHQ010000003.1"/>
</dbReference>
<sequence>MFGKKKKAPAPAFDVTQKLKKTWYGGKKRIPTTKAEQRKMKEAILKVYPEAIVIDDNAKRQRELDWIDRIKEYDALFND</sequence>
<comment type="caution">
    <text evidence="1">The sequence shown here is derived from an EMBL/GenBank/DDBJ whole genome shotgun (WGS) entry which is preliminary data.</text>
</comment>
<evidence type="ECO:0000313" key="1">
    <source>
        <dbReference type="EMBL" id="MCG4610026.1"/>
    </source>
</evidence>
<protein>
    <recommendedName>
        <fullName evidence="3">Site-specific integrase</fullName>
    </recommendedName>
</protein>
<name>A0ABS9MHI3_9FIRM</name>